<organism evidence="3 4">
    <name type="scientific">Hericium alpestre</name>
    <dbReference type="NCBI Taxonomy" id="135208"/>
    <lineage>
        <taxon>Eukaryota</taxon>
        <taxon>Fungi</taxon>
        <taxon>Dikarya</taxon>
        <taxon>Basidiomycota</taxon>
        <taxon>Agaricomycotina</taxon>
        <taxon>Agaricomycetes</taxon>
        <taxon>Russulales</taxon>
        <taxon>Hericiaceae</taxon>
        <taxon>Hericium</taxon>
    </lineage>
</organism>
<accession>A0A4Y9ZH51</accession>
<name>A0A4Y9ZH51_9AGAM</name>
<protein>
    <recommendedName>
        <fullName evidence="2">HAT C-terminal dimerisation domain-containing protein</fullName>
    </recommendedName>
</protein>
<feature type="compositionally biased region" description="Basic and acidic residues" evidence="1">
    <location>
        <begin position="272"/>
        <end position="282"/>
    </location>
</feature>
<feature type="compositionally biased region" description="Acidic residues" evidence="1">
    <location>
        <begin position="283"/>
        <end position="295"/>
    </location>
</feature>
<evidence type="ECO:0000313" key="4">
    <source>
        <dbReference type="Proteomes" id="UP000298061"/>
    </source>
</evidence>
<feature type="region of interest" description="Disordered" evidence="1">
    <location>
        <begin position="245"/>
        <end position="296"/>
    </location>
</feature>
<evidence type="ECO:0000313" key="3">
    <source>
        <dbReference type="EMBL" id="TFY73500.1"/>
    </source>
</evidence>
<dbReference type="Proteomes" id="UP000298061">
    <property type="component" value="Unassembled WGS sequence"/>
</dbReference>
<evidence type="ECO:0000259" key="2">
    <source>
        <dbReference type="Pfam" id="PF05699"/>
    </source>
</evidence>
<comment type="caution">
    <text evidence="3">The sequence shown here is derived from an EMBL/GenBank/DDBJ whole genome shotgun (WGS) entry which is preliminary data.</text>
</comment>
<dbReference type="GO" id="GO:0046983">
    <property type="term" value="F:protein dimerization activity"/>
    <property type="evidence" value="ECO:0007669"/>
    <property type="project" value="InterPro"/>
</dbReference>
<dbReference type="InterPro" id="IPR012337">
    <property type="entry name" value="RNaseH-like_sf"/>
</dbReference>
<dbReference type="EMBL" id="SFCI01002797">
    <property type="protein sequence ID" value="TFY73500.1"/>
    <property type="molecule type" value="Genomic_DNA"/>
</dbReference>
<gene>
    <name evidence="3" type="ORF">EWM64_g10512</name>
</gene>
<feature type="non-terminal residue" evidence="3">
    <location>
        <position position="1"/>
    </location>
</feature>
<dbReference type="AlphaFoldDB" id="A0A4Y9ZH51"/>
<evidence type="ECO:0000256" key="1">
    <source>
        <dbReference type="SAM" id="MobiDB-lite"/>
    </source>
</evidence>
<dbReference type="SUPFAM" id="SSF53098">
    <property type="entry name" value="Ribonuclease H-like"/>
    <property type="match status" value="1"/>
</dbReference>
<dbReference type="Pfam" id="PF05699">
    <property type="entry name" value="Dimer_Tnp_hAT"/>
    <property type="match status" value="1"/>
</dbReference>
<keyword evidence="4" id="KW-1185">Reference proteome</keyword>
<sequence>HWEDEWIETAENLVREEYAHHYEHENDAVESEINDAVPQTADNTFDFGDISVGNEAERISELEEYLHSPVEKVKDPVQWWFSKRHVYPKLSRMALDYLSIPAALVKDLMAWKPKDRDNKKNTPDSLLALEFDDHHETLKRDYKGKSRDVAKLMEPYNSGNYDFLVDRSGGRHHAVMEFTLVNKKPKKGAFAAVSTNTISFEDDSEQYWLGAPHRLRRWVTAVRVEHELKAVRMIQRLLRARIPSLDDSDRDSADDENFDDEEHSYDDEDSDEGRHSDESERSDNDEDSDHEEAEGIEPSSITLYAWTYEDSPESESVRFSAVVPSDLDKLKVWKPKDKENVDGLPELLDLDLAEHEFIEEDVEGRSRDIAELFQPFIENEKKFWLRADGKPDFALLEVTVSKDQPEDNPFVAVDIASAYYHCSKRSTSHFKAKDTGQEHYLQKQDFCYITDVQVNRDAATAKMAQRQAHKEKPRQPRVKK</sequence>
<dbReference type="InterPro" id="IPR008906">
    <property type="entry name" value="HATC_C_dom"/>
</dbReference>
<proteinExistence type="predicted"/>
<feature type="domain" description="HAT C-terminal dimerisation" evidence="2">
    <location>
        <begin position="61"/>
        <end position="105"/>
    </location>
</feature>
<feature type="region of interest" description="Disordered" evidence="1">
    <location>
        <begin position="460"/>
        <end position="480"/>
    </location>
</feature>
<reference evidence="3 4" key="1">
    <citation type="submission" date="2019-02" db="EMBL/GenBank/DDBJ databases">
        <title>Genome sequencing of the rare red list fungi Hericium alpestre (H. flagellum).</title>
        <authorList>
            <person name="Buettner E."/>
            <person name="Kellner H."/>
        </authorList>
    </citation>
    <scope>NUCLEOTIDE SEQUENCE [LARGE SCALE GENOMIC DNA]</scope>
    <source>
        <strain evidence="3 4">DSM 108284</strain>
    </source>
</reference>
<feature type="compositionally biased region" description="Acidic residues" evidence="1">
    <location>
        <begin position="246"/>
        <end position="271"/>
    </location>
</feature>